<dbReference type="SUPFAM" id="SSF51569">
    <property type="entry name" value="Aldolase"/>
    <property type="match status" value="1"/>
</dbReference>
<proteinExistence type="predicted"/>
<dbReference type="EMBL" id="BARW01025283">
    <property type="protein sequence ID" value="GAJ06912.1"/>
    <property type="molecule type" value="Genomic_DNA"/>
</dbReference>
<dbReference type="InterPro" id="IPR002915">
    <property type="entry name" value="DeoC/FbaB/LacD_aldolase"/>
</dbReference>
<dbReference type="InterPro" id="IPR013785">
    <property type="entry name" value="Aldolase_TIM"/>
</dbReference>
<evidence type="ECO:0008006" key="2">
    <source>
        <dbReference type="Google" id="ProtNLM"/>
    </source>
</evidence>
<sequence>GDQPGIENERKAIKNCITTDALLLPRFMLKRNWDLFAEKDSSIPIVRINWSSSFYYPLDYRGGHTVIATNIEEAVQSGAEIVICSLFIENENEEMESKNVKIFSEVVRQKEKLGIPLIGECYVVEHKDKTAEEVHAKAKRVSRVMAELGADLIKTFYTGDKFNQVVENTPVPIFTIGAEKLNTDLAVLKKAHDSVSQGARGIIFGRNIFMASDPVKLVGALNDVINGNVSPEEAAEKYSLV</sequence>
<name>X1UTG5_9ZZZZ</name>
<protein>
    <recommendedName>
        <fullName evidence="2">Fructose-bisphosphate aldolase</fullName>
    </recommendedName>
</protein>
<dbReference type="Pfam" id="PF01791">
    <property type="entry name" value="DeoC"/>
    <property type="match status" value="1"/>
</dbReference>
<dbReference type="SMART" id="SM01133">
    <property type="entry name" value="DeoC"/>
    <property type="match status" value="1"/>
</dbReference>
<dbReference type="Gene3D" id="3.20.20.70">
    <property type="entry name" value="Aldolase class I"/>
    <property type="match status" value="1"/>
</dbReference>
<evidence type="ECO:0000313" key="1">
    <source>
        <dbReference type="EMBL" id="GAJ06912.1"/>
    </source>
</evidence>
<reference evidence="1" key="1">
    <citation type="journal article" date="2014" name="Front. Microbiol.">
        <title>High frequency of phylogenetically diverse reductive dehalogenase-homologous genes in deep subseafloor sedimentary metagenomes.</title>
        <authorList>
            <person name="Kawai M."/>
            <person name="Futagami T."/>
            <person name="Toyoda A."/>
            <person name="Takaki Y."/>
            <person name="Nishi S."/>
            <person name="Hori S."/>
            <person name="Arai W."/>
            <person name="Tsubouchi T."/>
            <person name="Morono Y."/>
            <person name="Uchiyama I."/>
            <person name="Ito T."/>
            <person name="Fujiyama A."/>
            <person name="Inagaki F."/>
            <person name="Takami H."/>
        </authorList>
    </citation>
    <scope>NUCLEOTIDE SEQUENCE</scope>
    <source>
        <strain evidence="1">Expedition CK06-06</strain>
    </source>
</reference>
<comment type="caution">
    <text evidence="1">The sequence shown here is derived from an EMBL/GenBank/DDBJ whole genome shotgun (WGS) entry which is preliminary data.</text>
</comment>
<dbReference type="GO" id="GO:0016829">
    <property type="term" value="F:lyase activity"/>
    <property type="evidence" value="ECO:0007669"/>
    <property type="project" value="InterPro"/>
</dbReference>
<dbReference type="PANTHER" id="PTHR47916:SF1">
    <property type="entry name" value="3-HYDROXY-5-PHOSPHONOOXYPENTANE-2,4-DIONE THIOLASE"/>
    <property type="match status" value="1"/>
</dbReference>
<feature type="non-terminal residue" evidence="1">
    <location>
        <position position="1"/>
    </location>
</feature>
<dbReference type="PANTHER" id="PTHR47916">
    <property type="entry name" value="FRUCTOSE-BISPHOSPHATE ALDOLASE CLASS 1"/>
    <property type="match status" value="1"/>
</dbReference>
<accession>X1UTG5</accession>
<dbReference type="AlphaFoldDB" id="X1UTG5"/>
<dbReference type="InterPro" id="IPR050456">
    <property type="entry name" value="DeoC/FbaB_aldolase"/>
</dbReference>
<gene>
    <name evidence="1" type="ORF">S12H4_41484</name>
</gene>
<organism evidence="1">
    <name type="scientific">marine sediment metagenome</name>
    <dbReference type="NCBI Taxonomy" id="412755"/>
    <lineage>
        <taxon>unclassified sequences</taxon>
        <taxon>metagenomes</taxon>
        <taxon>ecological metagenomes</taxon>
    </lineage>
</organism>